<keyword evidence="5 9" id="KW-0378">Hydrolase</keyword>
<dbReference type="RefSeq" id="XP_022716563.1">
    <property type="nucleotide sequence ID" value="XM_022860828.1"/>
</dbReference>
<evidence type="ECO:0000256" key="7">
    <source>
        <dbReference type="ARBA" id="ARBA00023316"/>
    </source>
</evidence>
<dbReference type="GO" id="GO:0004650">
    <property type="term" value="F:polygalacturonase activity"/>
    <property type="evidence" value="ECO:0007669"/>
    <property type="project" value="InterPro"/>
</dbReference>
<evidence type="ECO:0000313" key="11">
    <source>
        <dbReference type="RefSeq" id="XP_022716563.1"/>
    </source>
</evidence>
<evidence type="ECO:0000256" key="1">
    <source>
        <dbReference type="ARBA" id="ARBA00004191"/>
    </source>
</evidence>
<dbReference type="InterPro" id="IPR012334">
    <property type="entry name" value="Pectin_lyas_fold"/>
</dbReference>
<dbReference type="InterPro" id="IPR000743">
    <property type="entry name" value="Glyco_hydro_28"/>
</dbReference>
<evidence type="ECO:0000256" key="3">
    <source>
        <dbReference type="ARBA" id="ARBA00022512"/>
    </source>
</evidence>
<comment type="similarity">
    <text evidence="2 9">Belongs to the glycosyl hydrolase 28 family.</text>
</comment>
<keyword evidence="3" id="KW-0134">Cell wall</keyword>
<dbReference type="InterPro" id="IPR011050">
    <property type="entry name" value="Pectin_lyase_fold/virulence"/>
</dbReference>
<dbReference type="AlphaFoldDB" id="A0A6P5WKW3"/>
<keyword evidence="4" id="KW-0964">Secreted</keyword>
<evidence type="ECO:0000256" key="6">
    <source>
        <dbReference type="ARBA" id="ARBA00023295"/>
    </source>
</evidence>
<dbReference type="Pfam" id="PF00295">
    <property type="entry name" value="Glyco_hydro_28"/>
    <property type="match status" value="1"/>
</dbReference>
<dbReference type="PROSITE" id="PS00502">
    <property type="entry name" value="POLYGALACTURONASE"/>
    <property type="match status" value="1"/>
</dbReference>
<dbReference type="PANTHER" id="PTHR31375">
    <property type="match status" value="1"/>
</dbReference>
<evidence type="ECO:0000256" key="5">
    <source>
        <dbReference type="ARBA" id="ARBA00022801"/>
    </source>
</evidence>
<evidence type="ECO:0000256" key="2">
    <source>
        <dbReference type="ARBA" id="ARBA00008834"/>
    </source>
</evidence>
<dbReference type="Proteomes" id="UP000515121">
    <property type="component" value="Unplaced"/>
</dbReference>
<dbReference type="GO" id="GO:0071555">
    <property type="term" value="P:cell wall organization"/>
    <property type="evidence" value="ECO:0007669"/>
    <property type="project" value="UniProtKB-KW"/>
</dbReference>
<sequence length="316" mass="33578">MATLGYSQTNFDVTSYGAVGDGITDDSQAFMMAWQEACGATSTGPTLYIPNQKTFFLNPIRFEGPCKSQVRVQIMGQIIGPADASAWNGEDAKMWLTFAGVNGLHAFGNGQLDGRGETWWKSCPIMNGCMRPTALAFLGCSNLTVDGLKSINSAQNHLTIGGCENVVLSNLKLSAPDDSPNTDGIKIGSSTNVQVFDSTIGTGDDCIAIISGSSFINISGIACGPGHGISIGSLGKDVENATVEEIHIKDCILNGTDNGARIKTWQGGVGNARKITFENIQLNSSRNPIIIDQFYCPTDGCKNQVNPIHWNSNLTI</sequence>
<dbReference type="GeneID" id="111275447"/>
<dbReference type="InterPro" id="IPR006626">
    <property type="entry name" value="PbH1"/>
</dbReference>
<keyword evidence="6 9" id="KW-0326">Glycosidase</keyword>
<evidence type="ECO:0000313" key="10">
    <source>
        <dbReference type="Proteomes" id="UP000515121"/>
    </source>
</evidence>
<name>A0A6P5WKW3_DURZI</name>
<reference evidence="11" key="1">
    <citation type="submission" date="2025-08" db="UniProtKB">
        <authorList>
            <consortium name="RefSeq"/>
        </authorList>
    </citation>
    <scope>IDENTIFICATION</scope>
    <source>
        <tissue evidence="11">Fruit stalk</tissue>
    </source>
</reference>
<dbReference type="OrthoDB" id="187139at2759"/>
<dbReference type="SUPFAM" id="SSF51126">
    <property type="entry name" value="Pectin lyase-like"/>
    <property type="match status" value="1"/>
</dbReference>
<accession>A0A6P5WKW3</accession>
<evidence type="ECO:0000256" key="9">
    <source>
        <dbReference type="RuleBase" id="RU361169"/>
    </source>
</evidence>
<evidence type="ECO:0000256" key="4">
    <source>
        <dbReference type="ARBA" id="ARBA00022525"/>
    </source>
</evidence>
<dbReference type="SMART" id="SM00710">
    <property type="entry name" value="PbH1"/>
    <property type="match status" value="4"/>
</dbReference>
<feature type="active site" evidence="8">
    <location>
        <position position="227"/>
    </location>
</feature>
<keyword evidence="7" id="KW-0961">Cell wall biogenesis/degradation</keyword>
<dbReference type="GO" id="GO:0005975">
    <property type="term" value="P:carbohydrate metabolic process"/>
    <property type="evidence" value="ECO:0007669"/>
    <property type="project" value="InterPro"/>
</dbReference>
<keyword evidence="10" id="KW-1185">Reference proteome</keyword>
<comment type="subcellular location">
    <subcellularLocation>
        <location evidence="1">Secreted</location>
        <location evidence="1">Cell wall</location>
    </subcellularLocation>
</comment>
<protein>
    <submittedName>
        <fullName evidence="11">Probable polygalacturonase At3g15720</fullName>
    </submittedName>
</protein>
<dbReference type="KEGG" id="dzi:111275447"/>
<gene>
    <name evidence="11" type="primary">LOC111275447</name>
</gene>
<organism evidence="10 11">
    <name type="scientific">Durio zibethinus</name>
    <name type="common">Durian</name>
    <dbReference type="NCBI Taxonomy" id="66656"/>
    <lineage>
        <taxon>Eukaryota</taxon>
        <taxon>Viridiplantae</taxon>
        <taxon>Streptophyta</taxon>
        <taxon>Embryophyta</taxon>
        <taxon>Tracheophyta</taxon>
        <taxon>Spermatophyta</taxon>
        <taxon>Magnoliopsida</taxon>
        <taxon>eudicotyledons</taxon>
        <taxon>Gunneridae</taxon>
        <taxon>Pentapetalae</taxon>
        <taxon>rosids</taxon>
        <taxon>malvids</taxon>
        <taxon>Malvales</taxon>
        <taxon>Malvaceae</taxon>
        <taxon>Helicteroideae</taxon>
        <taxon>Durio</taxon>
    </lineage>
</organism>
<proteinExistence type="inferred from homology"/>
<evidence type="ECO:0000256" key="8">
    <source>
        <dbReference type="PROSITE-ProRule" id="PRU10052"/>
    </source>
</evidence>
<dbReference type="Gene3D" id="2.160.20.10">
    <property type="entry name" value="Single-stranded right-handed beta-helix, Pectin lyase-like"/>
    <property type="match status" value="1"/>
</dbReference>